<dbReference type="PANTHER" id="PTHR33103">
    <property type="entry name" value="OS01G0153900 PROTEIN"/>
    <property type="match status" value="1"/>
</dbReference>
<proteinExistence type="predicted"/>
<keyword evidence="2" id="KW-1185">Reference proteome</keyword>
<reference evidence="2" key="1">
    <citation type="journal article" date="2020" name="Nat. Commun.">
        <title>Genome assembly of wild tea tree DASZ reveals pedigree and selection history of tea varieties.</title>
        <authorList>
            <person name="Zhang W."/>
            <person name="Zhang Y."/>
            <person name="Qiu H."/>
            <person name="Guo Y."/>
            <person name="Wan H."/>
            <person name="Zhang X."/>
            <person name="Scossa F."/>
            <person name="Alseekh S."/>
            <person name="Zhang Q."/>
            <person name="Wang P."/>
            <person name="Xu L."/>
            <person name="Schmidt M.H."/>
            <person name="Jia X."/>
            <person name="Li D."/>
            <person name="Zhu A."/>
            <person name="Guo F."/>
            <person name="Chen W."/>
            <person name="Ni D."/>
            <person name="Usadel B."/>
            <person name="Fernie A.R."/>
            <person name="Wen W."/>
        </authorList>
    </citation>
    <scope>NUCLEOTIDE SEQUENCE [LARGE SCALE GENOMIC DNA]</scope>
    <source>
        <strain evidence="2">cv. G240</strain>
    </source>
</reference>
<dbReference type="InterPro" id="IPR007750">
    <property type="entry name" value="DUF674"/>
</dbReference>
<protein>
    <submittedName>
        <fullName evidence="1">Uncharacterized protein</fullName>
    </submittedName>
</protein>
<dbReference type="Pfam" id="PF05056">
    <property type="entry name" value="DUF674"/>
    <property type="match status" value="1"/>
</dbReference>
<dbReference type="AlphaFoldDB" id="A0A7J7HJR1"/>
<sequence>MFHSHFLHSMSLMICKWRNHLKLWFQQSSSFAASSSLSFYSDRQVITSKILVDKTRNRVIFAESDFEFIDSLLSFLTLPLGKMVRLLSSESAAIGSVIPGSTAACISLFRKLGIKDGNEVERTMISAEGRLGGDYTHHLVSPASSDFNNSGEVGSREASGSGGGLSRLFAALSIN</sequence>
<comment type="caution">
    <text evidence="1">The sequence shown here is derived from an EMBL/GenBank/DDBJ whole genome shotgun (WGS) entry which is preliminary data.</text>
</comment>
<reference evidence="1 2" key="2">
    <citation type="submission" date="2020-07" db="EMBL/GenBank/DDBJ databases">
        <title>Genome assembly of wild tea tree DASZ reveals pedigree and selection history of tea varieties.</title>
        <authorList>
            <person name="Zhang W."/>
        </authorList>
    </citation>
    <scope>NUCLEOTIDE SEQUENCE [LARGE SCALE GENOMIC DNA]</scope>
    <source>
        <strain evidence="2">cv. G240</strain>
        <tissue evidence="1">Leaf</tissue>
    </source>
</reference>
<dbReference type="EMBL" id="JACBKZ010000004">
    <property type="protein sequence ID" value="KAF5952667.1"/>
    <property type="molecule type" value="Genomic_DNA"/>
</dbReference>
<name>A0A7J7HJR1_CAMSI</name>
<dbReference type="Proteomes" id="UP000593564">
    <property type="component" value="Unassembled WGS sequence"/>
</dbReference>
<gene>
    <name evidence="1" type="ORF">HYC85_010611</name>
</gene>
<evidence type="ECO:0000313" key="1">
    <source>
        <dbReference type="EMBL" id="KAF5952667.1"/>
    </source>
</evidence>
<evidence type="ECO:0000313" key="2">
    <source>
        <dbReference type="Proteomes" id="UP000593564"/>
    </source>
</evidence>
<accession>A0A7J7HJR1</accession>
<organism evidence="1 2">
    <name type="scientific">Camellia sinensis</name>
    <name type="common">Tea plant</name>
    <name type="synonym">Thea sinensis</name>
    <dbReference type="NCBI Taxonomy" id="4442"/>
    <lineage>
        <taxon>Eukaryota</taxon>
        <taxon>Viridiplantae</taxon>
        <taxon>Streptophyta</taxon>
        <taxon>Embryophyta</taxon>
        <taxon>Tracheophyta</taxon>
        <taxon>Spermatophyta</taxon>
        <taxon>Magnoliopsida</taxon>
        <taxon>eudicotyledons</taxon>
        <taxon>Gunneridae</taxon>
        <taxon>Pentapetalae</taxon>
        <taxon>asterids</taxon>
        <taxon>Ericales</taxon>
        <taxon>Theaceae</taxon>
        <taxon>Camellia</taxon>
    </lineage>
</organism>
<dbReference type="PANTHER" id="PTHR33103:SF75">
    <property type="entry name" value="DUF674 FAMILY PROTEIN"/>
    <property type="match status" value="1"/>
</dbReference>